<evidence type="ECO:0000313" key="8">
    <source>
        <dbReference type="EMBL" id="CAL72885.1"/>
    </source>
</evidence>
<dbReference type="InterPro" id="IPR003834">
    <property type="entry name" value="Cyt_c_assmbl_TM_dom"/>
</dbReference>
<name>A0A0H3M9U0_MYCBP</name>
<dbReference type="Gene3D" id="3.40.30.10">
    <property type="entry name" value="Glutaredoxin"/>
    <property type="match status" value="1"/>
</dbReference>
<dbReference type="PANTHER" id="PTHR42852:SF13">
    <property type="entry name" value="PROTEIN DIPZ"/>
    <property type="match status" value="1"/>
</dbReference>
<feature type="transmembrane region" description="Helical" evidence="6">
    <location>
        <begin position="280"/>
        <end position="304"/>
    </location>
</feature>
<dbReference type="InterPro" id="IPR036249">
    <property type="entry name" value="Thioredoxin-like_sf"/>
</dbReference>
<dbReference type="InterPro" id="IPR050553">
    <property type="entry name" value="Thioredoxin_ResA/DsbE_sf"/>
</dbReference>
<evidence type="ECO:0000256" key="2">
    <source>
        <dbReference type="ARBA" id="ARBA00022475"/>
    </source>
</evidence>
<dbReference type="SMR" id="A0A0H3M9U0"/>
<dbReference type="Pfam" id="PF00578">
    <property type="entry name" value="AhpC-TSA"/>
    <property type="match status" value="1"/>
</dbReference>
<proteinExistence type="predicted"/>
<dbReference type="InterPro" id="IPR000866">
    <property type="entry name" value="AhpC/TSA"/>
</dbReference>
<dbReference type="HOGENOM" id="CLU_033708_0_0_11"/>
<feature type="transmembrane region" description="Helical" evidence="6">
    <location>
        <begin position="176"/>
        <end position="200"/>
    </location>
</feature>
<evidence type="ECO:0000256" key="6">
    <source>
        <dbReference type="SAM" id="Phobius"/>
    </source>
</evidence>
<feature type="domain" description="Thioredoxin" evidence="7">
    <location>
        <begin position="394"/>
        <end position="542"/>
    </location>
</feature>
<evidence type="ECO:0000256" key="4">
    <source>
        <dbReference type="ARBA" id="ARBA00022989"/>
    </source>
</evidence>
<reference evidence="8 9" key="1">
    <citation type="journal article" date="2007" name="Proc. Natl. Acad. Sci. U.S.A.">
        <title>Genome plasticity of BCG and impact on vaccine efficacy.</title>
        <authorList>
            <person name="Brosch R."/>
            <person name="Gordon S.V."/>
            <person name="Garnier T."/>
            <person name="Eiglmeier K."/>
            <person name="Frigui W."/>
            <person name="Valenti P."/>
            <person name="Dos Santos S."/>
            <person name="Duthoy S."/>
            <person name="Lacroix C."/>
            <person name="Garcia-Pelayo C."/>
            <person name="Inwald J.K."/>
            <person name="Golby P."/>
            <person name="Garcia J.N."/>
            <person name="Hewinson R.G."/>
            <person name="Behr M.A."/>
            <person name="Quail M.A."/>
            <person name="Churcher C."/>
            <person name="Barrell B.G."/>
            <person name="Parkhill J."/>
            <person name="Cole S.T."/>
        </authorList>
    </citation>
    <scope>NUCLEOTIDE SEQUENCE [LARGE SCALE GENOMIC DNA]</scope>
    <source>
        <strain evidence="9">BCG / Pasteur 1173P2</strain>
    </source>
</reference>
<dbReference type="CDD" id="cd03012">
    <property type="entry name" value="TlpA_like_DipZ_like"/>
    <property type="match status" value="1"/>
</dbReference>
<dbReference type="GO" id="GO:0017004">
    <property type="term" value="P:cytochrome complex assembly"/>
    <property type="evidence" value="ECO:0007669"/>
    <property type="project" value="InterPro"/>
</dbReference>
<dbReference type="Pfam" id="PF17991">
    <property type="entry name" value="Thioredoxin_10"/>
    <property type="match status" value="1"/>
</dbReference>
<feature type="transmembrane region" description="Helical" evidence="6">
    <location>
        <begin position="114"/>
        <end position="131"/>
    </location>
</feature>
<feature type="transmembrane region" description="Helical" evidence="6">
    <location>
        <begin position="248"/>
        <end position="274"/>
    </location>
</feature>
<organism evidence="8 9">
    <name type="scientific">Mycobacterium bovis (strain BCG / Pasteur 1173P2)</name>
    <dbReference type="NCBI Taxonomy" id="410289"/>
    <lineage>
        <taxon>Bacteria</taxon>
        <taxon>Bacillati</taxon>
        <taxon>Actinomycetota</taxon>
        <taxon>Actinomycetes</taxon>
        <taxon>Mycobacteriales</taxon>
        <taxon>Mycobacteriaceae</taxon>
        <taxon>Mycobacterium</taxon>
        <taxon>Mycobacterium tuberculosis complex</taxon>
    </lineage>
</organism>
<dbReference type="EMBL" id="AM408590">
    <property type="protein sequence ID" value="CAL72885.1"/>
    <property type="molecule type" value="Genomic_DNA"/>
</dbReference>
<evidence type="ECO:0000313" key="9">
    <source>
        <dbReference type="Proteomes" id="UP000001472"/>
    </source>
</evidence>
<dbReference type="SUPFAM" id="SSF52833">
    <property type="entry name" value="Thioredoxin-like"/>
    <property type="match status" value="1"/>
</dbReference>
<dbReference type="AlphaFoldDB" id="A0A0H3M9U0"/>
<keyword evidence="5 6" id="KW-0472">Membrane</keyword>
<sequence length="695" mass="74120">MVESRRAAAAASAYASRCGIAPATSQRSLATPPTISVPSGEGRCRCHVARGAGRDPRRRLRRRRWCGRCGYHSHLTGGEFDVNRLCQQRSRERSCQLVAVPADPRPKRQRITDVLTLALVGFLGGLITGISPCILPVLPVIFFSGAQSVDAAQVAKPEGAVAVRRKRALSATLRPYRVIGGLVLSFGMVTLLGSALLSVLHLPQDAIRWAALVALVAIGAGLIFPRFEQLLEKPFSRIPQKQIVTRSNGFGLGLALGVLYVPCAGPILAAIVVAGATATIGLGTVVLTATFALGAALPLLFFALAGQRIAERVGAFRRRQREIRIATGSVTILLAVALVFDLPAALQRAIPDYTASLQQQISTGTEIREQLNLGGIVNAQNAQLSNCSDGAAQLESCGTAPDLKGITGWLNTPGNKPIDLKSLRGKVVLIDFWAYSCINCQRAIPHVVGWYQAYKDSGLAVIGVHTPEYAFEKVPGNVAKGAANLGISYPIALDNNYATWTNYRNRYWPAEYLIDATGTVRHIKFGEGDYNVTETLVRQLLNDAKPGVKLPQPSSTTTPDLTPRAALTPETYFGVGKVVNYGGGGAYDEGSAVFDYPPSLAANSFALRGRWALDYQGATSDGNDAAIKLNYHAKDVYIVVGGTGTLTVVRDGKPATLPISGPPTTHQVVAGDRLASETLEVRPSKGLQVFSFTYG</sequence>
<dbReference type="PANTHER" id="PTHR42852">
    <property type="entry name" value="THIOL:DISULFIDE INTERCHANGE PROTEIN DSBE"/>
    <property type="match status" value="1"/>
</dbReference>
<dbReference type="PROSITE" id="PS51352">
    <property type="entry name" value="THIOREDOXIN_2"/>
    <property type="match status" value="1"/>
</dbReference>
<keyword evidence="2" id="KW-1003">Cell membrane</keyword>
<accession>A0A0H3M9U0</accession>
<keyword evidence="4 6" id="KW-1133">Transmembrane helix</keyword>
<evidence type="ECO:0000256" key="5">
    <source>
        <dbReference type="ARBA" id="ARBA00023136"/>
    </source>
</evidence>
<dbReference type="InterPro" id="IPR013766">
    <property type="entry name" value="Thioredoxin_domain"/>
</dbReference>
<dbReference type="InterPro" id="IPR041017">
    <property type="entry name" value="Thioredoxin_10"/>
</dbReference>
<gene>
    <name evidence="8" type="primary">dipZ</name>
    <name evidence="8" type="ordered locus">BCG_2896</name>
</gene>
<dbReference type="KEGG" id="mbb:BCG_2896"/>
<dbReference type="GO" id="GO:0016209">
    <property type="term" value="F:antioxidant activity"/>
    <property type="evidence" value="ECO:0007669"/>
    <property type="project" value="InterPro"/>
</dbReference>
<feature type="transmembrane region" description="Helical" evidence="6">
    <location>
        <begin position="325"/>
        <end position="346"/>
    </location>
</feature>
<comment type="subcellular location">
    <subcellularLocation>
        <location evidence="1">Cell membrane</location>
        <topology evidence="1">Multi-pass membrane protein</topology>
    </subcellularLocation>
</comment>
<dbReference type="Pfam" id="PF02683">
    <property type="entry name" value="DsbD_TM"/>
    <property type="match status" value="1"/>
</dbReference>
<dbReference type="Gene3D" id="2.60.120.260">
    <property type="entry name" value="Galactose-binding domain-like"/>
    <property type="match status" value="1"/>
</dbReference>
<evidence type="ECO:0000256" key="3">
    <source>
        <dbReference type="ARBA" id="ARBA00022692"/>
    </source>
</evidence>
<dbReference type="Proteomes" id="UP000001472">
    <property type="component" value="Chromosome"/>
</dbReference>
<evidence type="ECO:0000259" key="7">
    <source>
        <dbReference type="PROSITE" id="PS51352"/>
    </source>
</evidence>
<keyword evidence="3 6" id="KW-0812">Transmembrane</keyword>
<evidence type="ECO:0000256" key="1">
    <source>
        <dbReference type="ARBA" id="ARBA00004651"/>
    </source>
</evidence>
<protein>
    <submittedName>
        <fullName evidence="8">Possible integral membrane C-type cytochrome biogenesis protein dipZ</fullName>
    </submittedName>
</protein>
<dbReference type="GO" id="GO:0005886">
    <property type="term" value="C:plasma membrane"/>
    <property type="evidence" value="ECO:0007669"/>
    <property type="project" value="UniProtKB-SubCell"/>
</dbReference>
<dbReference type="GO" id="GO:0016491">
    <property type="term" value="F:oxidoreductase activity"/>
    <property type="evidence" value="ECO:0007669"/>
    <property type="project" value="InterPro"/>
</dbReference>